<accession>A0AAQ4DGT0</accession>
<dbReference type="SUPFAM" id="SSF54928">
    <property type="entry name" value="RNA-binding domain, RBD"/>
    <property type="match status" value="1"/>
</dbReference>
<evidence type="ECO:0000256" key="3">
    <source>
        <dbReference type="SAM" id="MobiDB-lite"/>
    </source>
</evidence>
<protein>
    <recommendedName>
        <fullName evidence="4">RRM domain-containing protein</fullName>
    </recommendedName>
</protein>
<dbReference type="Proteomes" id="UP001321473">
    <property type="component" value="Unassembled WGS sequence"/>
</dbReference>
<dbReference type="InterPro" id="IPR000504">
    <property type="entry name" value="RRM_dom"/>
</dbReference>
<feature type="domain" description="RRM" evidence="4">
    <location>
        <begin position="417"/>
        <end position="489"/>
    </location>
</feature>
<dbReference type="InterPro" id="IPR051485">
    <property type="entry name" value="SR-CTD_assoc_factor"/>
</dbReference>
<reference evidence="5 6" key="1">
    <citation type="journal article" date="2023" name="Arcadia Sci">
        <title>De novo assembly of a long-read Amblyomma americanum tick genome.</title>
        <authorList>
            <person name="Chou S."/>
            <person name="Poskanzer K.E."/>
            <person name="Rollins M."/>
            <person name="Thuy-Boun P.S."/>
        </authorList>
    </citation>
    <scope>NUCLEOTIDE SEQUENCE [LARGE SCALE GENOMIC DNA]</scope>
    <source>
        <strain evidence="5">F_SG_1</strain>
        <tissue evidence="5">Salivary glands</tissue>
    </source>
</reference>
<gene>
    <name evidence="5" type="ORF">V5799_027062</name>
</gene>
<feature type="compositionally biased region" description="Low complexity" evidence="3">
    <location>
        <begin position="362"/>
        <end position="372"/>
    </location>
</feature>
<feature type="region of interest" description="Disordered" evidence="3">
    <location>
        <begin position="314"/>
        <end position="403"/>
    </location>
</feature>
<dbReference type="PROSITE" id="PS50102">
    <property type="entry name" value="RRM"/>
    <property type="match status" value="1"/>
</dbReference>
<feature type="compositionally biased region" description="Basic residues" evidence="3">
    <location>
        <begin position="341"/>
        <end position="361"/>
    </location>
</feature>
<dbReference type="SMART" id="SM00360">
    <property type="entry name" value="RRM"/>
    <property type="match status" value="1"/>
</dbReference>
<dbReference type="Gene3D" id="3.30.70.330">
    <property type="match status" value="1"/>
</dbReference>
<feature type="region of interest" description="Disordered" evidence="3">
    <location>
        <begin position="120"/>
        <end position="185"/>
    </location>
</feature>
<dbReference type="EMBL" id="JARKHS020030884">
    <property type="protein sequence ID" value="KAK8761670.1"/>
    <property type="molecule type" value="Genomic_DNA"/>
</dbReference>
<keyword evidence="6" id="KW-1185">Reference proteome</keyword>
<dbReference type="PANTHER" id="PTHR23140:SF4">
    <property type="entry name" value="PROTEIN CBR-NRD-1"/>
    <property type="match status" value="1"/>
</dbReference>
<proteinExistence type="predicted"/>
<dbReference type="GO" id="GO:0005634">
    <property type="term" value="C:nucleus"/>
    <property type="evidence" value="ECO:0007669"/>
    <property type="project" value="TreeGrafter"/>
</dbReference>
<evidence type="ECO:0000313" key="6">
    <source>
        <dbReference type="Proteomes" id="UP001321473"/>
    </source>
</evidence>
<sequence length="660" mass="70195">MAAEAENAAPPDPELLVKLQSLASQLLTNRPGGSAAVEEKAPSNQPPAPAVKFNKKLLDFDYGDEEEEEEEESFEETKPASFVEPPLEDSGGQSSEPNAIALSMAQNLLNNPELLKQLQQMQQTLQQQSSEALRAQENASSVVSTPTTTGPAVPSVPGPFTPADGATGGQRHSSPDLPPPQPSVVPQQPVVAAVTGGHLHASQTAQLANAPALVTPGYLGTPGAPVLSQAFPDTGQHAVGLYPPVAPPIGADVPPMVGGMAFASGGEPPGGFVPLAAGPMSADEPPAAAAPMEGGIAAVLPSYMSGGDLDERCGVVLGPGGRDMDLRTPAGGLSSPGRDRDRRRHSRSRSPRRRGHSRSRSPSRTTSNRYSSTTKRDRSRERESRESAREKERERERERRRKGFPPVKKNCLSVCSATLWLGHVPKSVSEMDLHDTFGEFGTIVRVDMIPPRGCAFVCMDRRQDAFRALSKLKNLKLQGSLIKMAWAPGKGVKGKELKDFWEVDLGVSYIPLEKLPAEVNLLALEEGGVIDKDSLPDNLREKYSEQERQRSMGEPLPPVLLDLAQQQQSQAGQPSEAMMAVAFPPVAGTPVVTTMATPGGGTAVAMVPPPVPQFGIPLPPVGQGSVKTNEAQIKGACESLLLIEKFFGCICLSVQYRPRG</sequence>
<dbReference type="GO" id="GO:0003723">
    <property type="term" value="F:RNA binding"/>
    <property type="evidence" value="ECO:0007669"/>
    <property type="project" value="UniProtKB-UniRule"/>
</dbReference>
<feature type="compositionally biased region" description="Basic and acidic residues" evidence="3">
    <location>
        <begin position="374"/>
        <end position="397"/>
    </location>
</feature>
<name>A0AAQ4DGT0_AMBAM</name>
<dbReference type="InterPro" id="IPR012677">
    <property type="entry name" value="Nucleotide-bd_a/b_plait_sf"/>
</dbReference>
<comment type="caution">
    <text evidence="5">The sequence shown here is derived from an EMBL/GenBank/DDBJ whole genome shotgun (WGS) entry which is preliminary data.</text>
</comment>
<organism evidence="5 6">
    <name type="scientific">Amblyomma americanum</name>
    <name type="common">Lone star tick</name>
    <dbReference type="NCBI Taxonomy" id="6943"/>
    <lineage>
        <taxon>Eukaryota</taxon>
        <taxon>Metazoa</taxon>
        <taxon>Ecdysozoa</taxon>
        <taxon>Arthropoda</taxon>
        <taxon>Chelicerata</taxon>
        <taxon>Arachnida</taxon>
        <taxon>Acari</taxon>
        <taxon>Parasitiformes</taxon>
        <taxon>Ixodida</taxon>
        <taxon>Ixodoidea</taxon>
        <taxon>Ixodidae</taxon>
        <taxon>Amblyomminae</taxon>
        <taxon>Amblyomma</taxon>
    </lineage>
</organism>
<feature type="compositionally biased region" description="Low complexity" evidence="3">
    <location>
        <begin position="139"/>
        <end position="153"/>
    </location>
</feature>
<keyword evidence="1 2" id="KW-0694">RNA-binding</keyword>
<dbReference type="PANTHER" id="PTHR23140">
    <property type="entry name" value="RNA PROCESSING PROTEIN LD23810P"/>
    <property type="match status" value="1"/>
</dbReference>
<dbReference type="AlphaFoldDB" id="A0AAQ4DGT0"/>
<evidence type="ECO:0000313" key="5">
    <source>
        <dbReference type="EMBL" id="KAK8761670.1"/>
    </source>
</evidence>
<feature type="region of interest" description="Disordered" evidence="3">
    <location>
        <begin position="30"/>
        <end position="101"/>
    </location>
</feature>
<dbReference type="InterPro" id="IPR035979">
    <property type="entry name" value="RBD_domain_sf"/>
</dbReference>
<dbReference type="CDD" id="cd12227">
    <property type="entry name" value="RRM_SCAF4_SCAF8"/>
    <property type="match status" value="1"/>
</dbReference>
<dbReference type="Pfam" id="PF00076">
    <property type="entry name" value="RRM_1"/>
    <property type="match status" value="1"/>
</dbReference>
<evidence type="ECO:0000256" key="2">
    <source>
        <dbReference type="PROSITE-ProRule" id="PRU00176"/>
    </source>
</evidence>
<evidence type="ECO:0000256" key="1">
    <source>
        <dbReference type="ARBA" id="ARBA00022884"/>
    </source>
</evidence>
<feature type="compositionally biased region" description="Acidic residues" evidence="3">
    <location>
        <begin position="61"/>
        <end position="74"/>
    </location>
</feature>
<evidence type="ECO:0000259" key="4">
    <source>
        <dbReference type="PROSITE" id="PS50102"/>
    </source>
</evidence>